<reference evidence="2 3" key="1">
    <citation type="submission" date="2017-09" db="EMBL/GenBank/DDBJ databases">
        <title>The diverse metabolic capabilities of V. boronicumulans make it an excellent choice for continued studies on novel biodegradation.</title>
        <authorList>
            <person name="Sun S."/>
        </authorList>
    </citation>
    <scope>NUCLEOTIDE SEQUENCE [LARGE SCALE GENOMIC DNA]</scope>
    <source>
        <strain evidence="2 3">J1</strain>
    </source>
</reference>
<feature type="chain" id="PRO_5012176966" description="Cell envelope biogenesis protein TolA" evidence="1">
    <location>
        <begin position="24"/>
        <end position="145"/>
    </location>
</feature>
<sequence>MQRKLMWMCAVAVSCLTAVSAQAQVNPPPAATVDPAVAEYKAARDKISADYKTDRAACDAMKDNAKDVCVEEAKGKEKIAKAELDQKMKPSDGNARKVAEAKVEVAYSIAKEKCDDQKGEAKSTCVKQAKADESKGMAEVKAMKK</sequence>
<feature type="signal peptide" evidence="1">
    <location>
        <begin position="1"/>
        <end position="23"/>
    </location>
</feature>
<dbReference type="Proteomes" id="UP000217154">
    <property type="component" value="Chromosome"/>
</dbReference>
<evidence type="ECO:0000313" key="3">
    <source>
        <dbReference type="Proteomes" id="UP000217154"/>
    </source>
</evidence>
<evidence type="ECO:0000256" key="1">
    <source>
        <dbReference type="SAM" id="SignalP"/>
    </source>
</evidence>
<dbReference type="EMBL" id="CP023284">
    <property type="protein sequence ID" value="ATA57764.1"/>
    <property type="molecule type" value="Genomic_DNA"/>
</dbReference>
<evidence type="ECO:0000313" key="2">
    <source>
        <dbReference type="EMBL" id="ATA57764.1"/>
    </source>
</evidence>
<evidence type="ECO:0008006" key="4">
    <source>
        <dbReference type="Google" id="ProtNLM"/>
    </source>
</evidence>
<gene>
    <name evidence="2" type="ORF">CKY39_15310</name>
</gene>
<dbReference type="AlphaFoldDB" id="A0A286SFE7"/>
<dbReference type="RefSeq" id="WP_095747578.1">
    <property type="nucleotide sequence ID" value="NZ_CP023284.1"/>
</dbReference>
<name>A0A286SFE7_9BURK</name>
<accession>A0A286SFE7</accession>
<protein>
    <recommendedName>
        <fullName evidence="4">Cell envelope biogenesis protein TolA</fullName>
    </recommendedName>
</protein>
<organism evidence="2 3">
    <name type="scientific">Variovorax boronicumulans</name>
    <dbReference type="NCBI Taxonomy" id="436515"/>
    <lineage>
        <taxon>Bacteria</taxon>
        <taxon>Pseudomonadati</taxon>
        <taxon>Pseudomonadota</taxon>
        <taxon>Betaproteobacteria</taxon>
        <taxon>Burkholderiales</taxon>
        <taxon>Comamonadaceae</taxon>
        <taxon>Variovorax</taxon>
    </lineage>
</organism>
<proteinExistence type="predicted"/>
<keyword evidence="1" id="KW-0732">Signal</keyword>
<dbReference type="PROSITE" id="PS51257">
    <property type="entry name" value="PROKAR_LIPOPROTEIN"/>
    <property type="match status" value="1"/>
</dbReference>
<dbReference type="KEGG" id="vbo:CKY39_15310"/>